<dbReference type="EMBL" id="JBAKAZ010000003">
    <property type="protein sequence ID" value="MEL0628200.1"/>
    <property type="molecule type" value="Genomic_DNA"/>
</dbReference>
<comment type="similarity">
    <text evidence="1">Belongs to the LysR transcriptional regulatory family.</text>
</comment>
<evidence type="ECO:0000256" key="1">
    <source>
        <dbReference type="ARBA" id="ARBA00009437"/>
    </source>
</evidence>
<dbReference type="PROSITE" id="PS50931">
    <property type="entry name" value="HTH_LYSR"/>
    <property type="match status" value="1"/>
</dbReference>
<evidence type="ECO:0000256" key="2">
    <source>
        <dbReference type="ARBA" id="ARBA00023015"/>
    </source>
</evidence>
<dbReference type="PANTHER" id="PTHR30346">
    <property type="entry name" value="TRANSCRIPTIONAL DUAL REGULATOR HCAR-RELATED"/>
    <property type="match status" value="1"/>
</dbReference>
<keyword evidence="7" id="KW-1185">Reference proteome</keyword>
<dbReference type="Pfam" id="PF03466">
    <property type="entry name" value="LysR_substrate"/>
    <property type="match status" value="1"/>
</dbReference>
<protein>
    <submittedName>
        <fullName evidence="6">LysR family transcriptional regulator</fullName>
    </submittedName>
</protein>
<evidence type="ECO:0000259" key="5">
    <source>
        <dbReference type="PROSITE" id="PS50931"/>
    </source>
</evidence>
<dbReference type="InterPro" id="IPR036390">
    <property type="entry name" value="WH_DNA-bd_sf"/>
</dbReference>
<evidence type="ECO:0000313" key="6">
    <source>
        <dbReference type="EMBL" id="MEL0628200.1"/>
    </source>
</evidence>
<keyword evidence="3" id="KW-0238">DNA-binding</keyword>
<evidence type="ECO:0000256" key="4">
    <source>
        <dbReference type="ARBA" id="ARBA00023163"/>
    </source>
</evidence>
<evidence type="ECO:0000256" key="3">
    <source>
        <dbReference type="ARBA" id="ARBA00023125"/>
    </source>
</evidence>
<dbReference type="InterPro" id="IPR036388">
    <property type="entry name" value="WH-like_DNA-bd_sf"/>
</dbReference>
<feature type="domain" description="HTH lysR-type" evidence="5">
    <location>
        <begin position="1"/>
        <end position="58"/>
    </location>
</feature>
<accession>A0ABU9GLN6</accession>
<evidence type="ECO:0000313" key="7">
    <source>
        <dbReference type="Proteomes" id="UP001369082"/>
    </source>
</evidence>
<dbReference type="Gene3D" id="3.40.190.10">
    <property type="entry name" value="Periplasmic binding protein-like II"/>
    <property type="match status" value="2"/>
</dbReference>
<dbReference type="RefSeq" id="WP_341596150.1">
    <property type="nucleotide sequence ID" value="NZ_JBAKAZ010000003.1"/>
</dbReference>
<dbReference type="Proteomes" id="UP001369082">
    <property type="component" value="Unassembled WGS sequence"/>
</dbReference>
<name>A0ABU9GLN6_9GAMM</name>
<dbReference type="SUPFAM" id="SSF46785">
    <property type="entry name" value="Winged helix' DNA-binding domain"/>
    <property type="match status" value="1"/>
</dbReference>
<comment type="caution">
    <text evidence="6">The sequence shown here is derived from an EMBL/GenBank/DDBJ whole genome shotgun (WGS) entry which is preliminary data.</text>
</comment>
<organism evidence="6 7">
    <name type="scientific">Psychromonas aquatilis</name>
    <dbReference type="NCBI Taxonomy" id="2005072"/>
    <lineage>
        <taxon>Bacteria</taxon>
        <taxon>Pseudomonadati</taxon>
        <taxon>Pseudomonadota</taxon>
        <taxon>Gammaproteobacteria</taxon>
        <taxon>Alteromonadales</taxon>
        <taxon>Psychromonadaceae</taxon>
        <taxon>Psychromonas</taxon>
    </lineage>
</organism>
<dbReference type="PANTHER" id="PTHR30346:SF0">
    <property type="entry name" value="HCA OPERON TRANSCRIPTIONAL ACTIVATOR HCAR"/>
    <property type="match status" value="1"/>
</dbReference>
<proteinExistence type="inferred from homology"/>
<keyword evidence="2" id="KW-0805">Transcription regulation</keyword>
<dbReference type="PRINTS" id="PR00039">
    <property type="entry name" value="HTHLYSR"/>
</dbReference>
<dbReference type="Pfam" id="PF00126">
    <property type="entry name" value="HTH_1"/>
    <property type="match status" value="1"/>
</dbReference>
<keyword evidence="4" id="KW-0804">Transcription</keyword>
<reference evidence="6 7" key="1">
    <citation type="submission" date="2024-02" db="EMBL/GenBank/DDBJ databases">
        <title>Bacteria isolated from the canopy kelp, Nereocystis luetkeana.</title>
        <authorList>
            <person name="Pfister C.A."/>
            <person name="Younker I.T."/>
            <person name="Light S.H."/>
        </authorList>
    </citation>
    <scope>NUCLEOTIDE SEQUENCE [LARGE SCALE GENOMIC DNA]</scope>
    <source>
        <strain evidence="6 7">TI.1.05</strain>
    </source>
</reference>
<dbReference type="InterPro" id="IPR005119">
    <property type="entry name" value="LysR_subst-bd"/>
</dbReference>
<dbReference type="Gene3D" id="1.10.10.10">
    <property type="entry name" value="Winged helix-like DNA-binding domain superfamily/Winged helix DNA-binding domain"/>
    <property type="match status" value="1"/>
</dbReference>
<dbReference type="SUPFAM" id="SSF53850">
    <property type="entry name" value="Periplasmic binding protein-like II"/>
    <property type="match status" value="1"/>
</dbReference>
<dbReference type="InterPro" id="IPR000847">
    <property type="entry name" value="LysR_HTH_N"/>
</dbReference>
<gene>
    <name evidence="6" type="ORF">V6256_01150</name>
</gene>
<dbReference type="CDD" id="cd08414">
    <property type="entry name" value="PBP2_LTTR_aromatics_like"/>
    <property type="match status" value="1"/>
</dbReference>
<sequence>MEIKALKTFITVASLKNFSAAAKELHTVQPNVSRQISELEKTLDTKLFSRNTREVNLTEAGQVLLPEAIEIVANNTRVKNLVIATSNKQQVLRIGYLASACSTFFPQLVKQFSKLNPNIRFSIQEMTSKEQFNALAENKIDISFSRPQPSLEKDKFSCSEIYTDSLVAVVPDGHHLANNKQLHFKQLEKENFILFKPEESVDLHYHIVSNCQKNGFSPNITSHHGNIRSLMTVVSAGLGISIVPSCVQYLHIDGCCFITMHELTLPLQLNIYHSRKTSPQHVIDFVDFCNEKNITLGQHID</sequence>